<dbReference type="SUPFAM" id="SSF51126">
    <property type="entry name" value="Pectin lyase-like"/>
    <property type="match status" value="1"/>
</dbReference>
<gene>
    <name evidence="2" type="ORF">BLNAU_9262</name>
</gene>
<dbReference type="Proteomes" id="UP001281761">
    <property type="component" value="Unassembled WGS sequence"/>
</dbReference>
<accession>A0ABQ9XW86</accession>
<protein>
    <recommendedName>
        <fullName evidence="4">Right handed beta helix domain-containing protein</fullName>
    </recommendedName>
</protein>
<evidence type="ECO:0000313" key="3">
    <source>
        <dbReference type="Proteomes" id="UP001281761"/>
    </source>
</evidence>
<feature type="compositionally biased region" description="Acidic residues" evidence="1">
    <location>
        <begin position="644"/>
        <end position="671"/>
    </location>
</feature>
<comment type="caution">
    <text evidence="2">The sequence shown here is derived from an EMBL/GenBank/DDBJ whole genome shotgun (WGS) entry which is preliminary data.</text>
</comment>
<keyword evidence="3" id="KW-1185">Reference proteome</keyword>
<evidence type="ECO:0008006" key="4">
    <source>
        <dbReference type="Google" id="ProtNLM"/>
    </source>
</evidence>
<evidence type="ECO:0000256" key="1">
    <source>
        <dbReference type="SAM" id="MobiDB-lite"/>
    </source>
</evidence>
<evidence type="ECO:0000313" key="2">
    <source>
        <dbReference type="EMBL" id="KAK2955726.1"/>
    </source>
</evidence>
<organism evidence="2 3">
    <name type="scientific">Blattamonas nauphoetae</name>
    <dbReference type="NCBI Taxonomy" id="2049346"/>
    <lineage>
        <taxon>Eukaryota</taxon>
        <taxon>Metamonada</taxon>
        <taxon>Preaxostyla</taxon>
        <taxon>Oxymonadida</taxon>
        <taxon>Blattamonas</taxon>
    </lineage>
</organism>
<reference evidence="2 3" key="1">
    <citation type="journal article" date="2022" name="bioRxiv">
        <title>Genomics of Preaxostyla Flagellates Illuminates Evolutionary Transitions and the Path Towards Mitochondrial Loss.</title>
        <authorList>
            <person name="Novak L.V.F."/>
            <person name="Treitli S.C."/>
            <person name="Pyrih J."/>
            <person name="Halakuc P."/>
            <person name="Pipaliya S.V."/>
            <person name="Vacek V."/>
            <person name="Brzon O."/>
            <person name="Soukal P."/>
            <person name="Eme L."/>
            <person name="Dacks J.B."/>
            <person name="Karnkowska A."/>
            <person name="Elias M."/>
            <person name="Hampl V."/>
        </authorList>
    </citation>
    <scope>NUCLEOTIDE SEQUENCE [LARGE SCALE GENOMIC DNA]</scope>
    <source>
        <strain evidence="2">NAU3</strain>
        <tissue evidence="2">Gut</tissue>
    </source>
</reference>
<proteinExistence type="predicted"/>
<dbReference type="InterPro" id="IPR011050">
    <property type="entry name" value="Pectin_lyase_fold/virulence"/>
</dbReference>
<feature type="region of interest" description="Disordered" evidence="1">
    <location>
        <begin position="637"/>
        <end position="683"/>
    </location>
</feature>
<dbReference type="EMBL" id="JARBJD010000063">
    <property type="protein sequence ID" value="KAK2955726.1"/>
    <property type="molecule type" value="Genomic_DNA"/>
</dbReference>
<sequence length="683" mass="74330">MLGCVVSLTSSHLSGSTIRDMDTGGSVLCSNSSFSSLLHSPNTEVDLSEGTVTIPGSSVSEPFKGDTDYSFDENSGDQLSEAVFTNCHFDRSVNQLTTSPLSFNNYPGTISIESCSFTGCSSSSEGGAIYYLVDVDQYLRPFLTLTSSNFTHCSASSSGGAVYLMMFDAIALTSCRFEHCSTIDHSYGGAVYMCIYDHMRIQKVHSTVDGCVFSDCTTVFGGGGLYSDDMTDITMSDTTFDFCETNSTNVYSRGGGGILMEGDGILTAERCHFIECRTSNAGAAISFAGTKGFNISDILVKDCYSGVTGAIFISCVQSSKPILFSRVYMVGNSMGTDTLFFTSNNYGFPEHTPKFPDIQILGINFNSGVTIKFVDCFTTIMPDSSAMVIGIDVDLSTRYYIPAFNMVSEFEKIGPLLTAKPTAKMNEKTGKIELTMEGMMPPISQEYEVTVKAEDKTEARFRMLFSDGTGTLVSGSEENLKYITDSTIMSIVGVVPESSSSRMTNDIEVPVAAWAFNLAATPNYLSFTTPEEPSTLISATANLISDDPKYAHLLIVFNENVKGSFDIVVEEEGKDVTITVSILEEAQAGESSKFIVVGEDRLLTHDTTYTIQSIVPTPGTDSPFVFMNKTITFHIPKWSHVPPEEPEDPEDPTEPFPEDPEEPEDPTEPEPEDPKNKKLFRQK</sequence>
<name>A0ABQ9XW86_9EUKA</name>